<dbReference type="EMBL" id="CANHGI010000004">
    <property type="protein sequence ID" value="CAI5449034.1"/>
    <property type="molecule type" value="Genomic_DNA"/>
</dbReference>
<dbReference type="Proteomes" id="UP001152747">
    <property type="component" value="Unassembled WGS sequence"/>
</dbReference>
<evidence type="ECO:0000313" key="1">
    <source>
        <dbReference type="EMBL" id="CAI5449034.1"/>
    </source>
</evidence>
<dbReference type="AlphaFoldDB" id="A0A9P1N3Z4"/>
<name>A0A9P1N3Z4_9PELO</name>
<organism evidence="1 2">
    <name type="scientific">Caenorhabditis angaria</name>
    <dbReference type="NCBI Taxonomy" id="860376"/>
    <lineage>
        <taxon>Eukaryota</taxon>
        <taxon>Metazoa</taxon>
        <taxon>Ecdysozoa</taxon>
        <taxon>Nematoda</taxon>
        <taxon>Chromadorea</taxon>
        <taxon>Rhabditida</taxon>
        <taxon>Rhabditina</taxon>
        <taxon>Rhabditomorpha</taxon>
        <taxon>Rhabditoidea</taxon>
        <taxon>Rhabditidae</taxon>
        <taxon>Peloderinae</taxon>
        <taxon>Caenorhabditis</taxon>
    </lineage>
</organism>
<comment type="caution">
    <text evidence="1">The sequence shown here is derived from an EMBL/GenBank/DDBJ whole genome shotgun (WGS) entry which is preliminary data.</text>
</comment>
<sequence length="183" mass="20610">MHHLELGGTCEELRKELESSDNSTVKLAAWNNFLDSLGSTTKQDFWDLIDEAKADAAKNMPSDEAKELAVKIITEFSNGQLFLPHDQVSTSIRSQFKELSESDQTYVKTFAKNYGKEIKALIFPLLPTDCKVNSPIAQAAAAESSQKGFDDPDTDTISRRKRHIAFFENIAAAYRQMNRNKFQ</sequence>
<protein>
    <submittedName>
        <fullName evidence="1">Uncharacterized protein</fullName>
    </submittedName>
</protein>
<dbReference type="OrthoDB" id="5789443at2759"/>
<proteinExistence type="predicted"/>
<accession>A0A9P1N3Z4</accession>
<keyword evidence="2" id="KW-1185">Reference proteome</keyword>
<evidence type="ECO:0000313" key="2">
    <source>
        <dbReference type="Proteomes" id="UP001152747"/>
    </source>
</evidence>
<gene>
    <name evidence="1" type="ORF">CAMP_LOCUS11671</name>
</gene>
<reference evidence="1" key="1">
    <citation type="submission" date="2022-11" db="EMBL/GenBank/DDBJ databases">
        <authorList>
            <person name="Kikuchi T."/>
        </authorList>
    </citation>
    <scope>NUCLEOTIDE SEQUENCE</scope>
    <source>
        <strain evidence="1">PS1010</strain>
    </source>
</reference>